<comment type="similarity">
    <text evidence="2">Belongs to the bacterial solute-binding protein SsuA/TauA family.</text>
</comment>
<dbReference type="STRING" id="1121451.DESAM_21418"/>
<dbReference type="HOGENOM" id="CLU_028871_3_2_7"/>
<dbReference type="Proteomes" id="UP000010808">
    <property type="component" value="Chromosome"/>
</dbReference>
<dbReference type="Gene3D" id="3.40.190.10">
    <property type="entry name" value="Periplasmic binding protein-like II"/>
    <property type="match status" value="2"/>
</dbReference>
<dbReference type="SUPFAM" id="SSF53850">
    <property type="entry name" value="Periplasmic binding protein-like II"/>
    <property type="match status" value="1"/>
</dbReference>
<keyword evidence="3" id="KW-0732">Signal</keyword>
<name>L0RBX8_9BACT</name>
<dbReference type="KEGG" id="dhy:DESAM_21418"/>
<proteinExistence type="inferred from homology"/>
<keyword evidence="5" id="KW-1185">Reference proteome</keyword>
<gene>
    <name evidence="4" type="ORF">DESAM_21418</name>
</gene>
<dbReference type="PATRIC" id="fig|1121451.3.peg.1663"/>
<organism evidence="4 5">
    <name type="scientific">Maridesulfovibrio hydrothermalis AM13 = DSM 14728</name>
    <dbReference type="NCBI Taxonomy" id="1121451"/>
    <lineage>
        <taxon>Bacteria</taxon>
        <taxon>Pseudomonadati</taxon>
        <taxon>Thermodesulfobacteriota</taxon>
        <taxon>Desulfovibrionia</taxon>
        <taxon>Desulfovibrionales</taxon>
        <taxon>Desulfovibrionaceae</taxon>
        <taxon>Maridesulfovibrio</taxon>
    </lineage>
</organism>
<comment type="subcellular location">
    <subcellularLocation>
        <location evidence="1">Periplasm</location>
    </subcellularLocation>
</comment>
<sequence length="339" mass="37215">MVTSNWGFKMRKFLLFFMGFILAVSTALMPGCSQDSHEVEVKPLRVGWFPWPGWYPIAIAKEKGFFDKHGVSVDPILYTTYTAIFSDFAAAKVDSVHGGLYELLKINVPGMKVVLATDYSEGGEGLVVTSDINSPADLAGKRLGIQGALSGSEFILTTLLRKHGLSRTDLTLVDVGPEIVLETMPEQIQGGYTWEPFLSKAKDKGYKVLFTTADTPGMIPDVIAFQGEVVKKRPADVQAFVDAWFEAQQYWLANREECDTIIARAIGMDAGDISLKGCRILSRQDNLKAFAKESQPSSLFDVGAMQIDFFISVGDASTAPNLEEILDPVFVKGDGDFQK</sequence>
<evidence type="ECO:0000256" key="3">
    <source>
        <dbReference type="ARBA" id="ARBA00022729"/>
    </source>
</evidence>
<evidence type="ECO:0000313" key="4">
    <source>
        <dbReference type="EMBL" id="CCO23695.1"/>
    </source>
</evidence>
<reference evidence="4 5" key="1">
    <citation type="submission" date="2012-10" db="EMBL/GenBank/DDBJ databases">
        <authorList>
            <person name="Genoscope - CEA"/>
        </authorList>
    </citation>
    <scope>NUCLEOTIDE SEQUENCE [LARGE SCALE GENOMIC DNA]</scope>
    <source>
        <strain evidence="5">AM13 / DSM 14728</strain>
    </source>
</reference>
<dbReference type="Pfam" id="PF13379">
    <property type="entry name" value="NMT1_2"/>
    <property type="match status" value="1"/>
</dbReference>
<dbReference type="OrthoDB" id="5372616at2"/>
<dbReference type="GO" id="GO:0042597">
    <property type="term" value="C:periplasmic space"/>
    <property type="evidence" value="ECO:0007669"/>
    <property type="project" value="UniProtKB-SubCell"/>
</dbReference>
<dbReference type="eggNOG" id="COG0715">
    <property type="taxonomic scope" value="Bacteria"/>
</dbReference>
<dbReference type="PANTHER" id="PTHR30024:SF47">
    <property type="entry name" value="TAURINE-BINDING PERIPLASMIC PROTEIN"/>
    <property type="match status" value="1"/>
</dbReference>
<evidence type="ECO:0000256" key="2">
    <source>
        <dbReference type="ARBA" id="ARBA00010742"/>
    </source>
</evidence>
<dbReference type="PANTHER" id="PTHR30024">
    <property type="entry name" value="ALIPHATIC SULFONATES-BINDING PROTEIN-RELATED"/>
    <property type="match status" value="1"/>
</dbReference>
<evidence type="ECO:0000256" key="1">
    <source>
        <dbReference type="ARBA" id="ARBA00004418"/>
    </source>
</evidence>
<protein>
    <submittedName>
        <fullName evidence="4">Putative periplasmic substrate-binding protein</fullName>
    </submittedName>
</protein>
<dbReference type="EMBL" id="FO203522">
    <property type="protein sequence ID" value="CCO23695.1"/>
    <property type="molecule type" value="Genomic_DNA"/>
</dbReference>
<dbReference type="AlphaFoldDB" id="L0RBX8"/>
<evidence type="ECO:0000313" key="5">
    <source>
        <dbReference type="Proteomes" id="UP000010808"/>
    </source>
</evidence>
<accession>L0RBX8</accession>